<evidence type="ECO:0000256" key="1">
    <source>
        <dbReference type="SAM" id="Phobius"/>
    </source>
</evidence>
<evidence type="ECO:0000313" key="2">
    <source>
        <dbReference type="EMBL" id="MBB5213321.1"/>
    </source>
</evidence>
<organism evidence="2 5">
    <name type="scientific">Microbulbifer hydrolyticus</name>
    <dbReference type="NCBI Taxonomy" id="48074"/>
    <lineage>
        <taxon>Bacteria</taxon>
        <taxon>Pseudomonadati</taxon>
        <taxon>Pseudomonadota</taxon>
        <taxon>Gammaproteobacteria</taxon>
        <taxon>Cellvibrionales</taxon>
        <taxon>Microbulbiferaceae</taxon>
        <taxon>Microbulbifer</taxon>
    </lineage>
</organism>
<dbReference type="EMBL" id="CP047491">
    <property type="protein sequence ID" value="QHQ38612.1"/>
    <property type="molecule type" value="Genomic_DNA"/>
</dbReference>
<keyword evidence="1" id="KW-0472">Membrane</keyword>
<accession>A0A6P1TD31</accession>
<evidence type="ECO:0000313" key="5">
    <source>
        <dbReference type="Proteomes" id="UP000563601"/>
    </source>
</evidence>
<sequence length="121" mass="12938">MGKTEEEILESGENLVKKSRLFLQWGSVAALSSIGAVFVLIFIGSSLTDVRFNEILYEHLAAAIGVPLSALTALALVMALENVAGNIELETFGLKFKGASGPIIMWVICFLALVAGIKALW</sequence>
<keyword evidence="4" id="KW-1185">Reference proteome</keyword>
<keyword evidence="1" id="KW-0812">Transmembrane</keyword>
<dbReference type="EMBL" id="JACHHR010000013">
    <property type="protein sequence ID" value="MBB5213321.1"/>
    <property type="molecule type" value="Genomic_DNA"/>
</dbReference>
<gene>
    <name evidence="3" type="ORF">GTQ55_06160</name>
    <name evidence="2" type="ORF">HNQ53_003577</name>
</gene>
<feature type="transmembrane region" description="Helical" evidence="1">
    <location>
        <begin position="55"/>
        <end position="79"/>
    </location>
</feature>
<keyword evidence="1" id="KW-1133">Transmembrane helix</keyword>
<dbReference type="AlphaFoldDB" id="A0A6P1TD31"/>
<dbReference type="Proteomes" id="UP000464675">
    <property type="component" value="Chromosome"/>
</dbReference>
<evidence type="ECO:0000313" key="3">
    <source>
        <dbReference type="EMBL" id="QHQ38612.1"/>
    </source>
</evidence>
<reference evidence="2 5" key="2">
    <citation type="submission" date="2020-08" db="EMBL/GenBank/DDBJ databases">
        <title>Genomic Encyclopedia of Type Strains, Phase IV (KMG-IV): sequencing the most valuable type-strain genomes for metagenomic binning, comparative biology and taxonomic classification.</title>
        <authorList>
            <person name="Goeker M."/>
        </authorList>
    </citation>
    <scope>NUCLEOTIDE SEQUENCE [LARGE SCALE GENOMIC DNA]</scope>
    <source>
        <strain evidence="2 5">DSM 11525</strain>
    </source>
</reference>
<feature type="transmembrane region" description="Helical" evidence="1">
    <location>
        <begin position="99"/>
        <end position="120"/>
    </location>
</feature>
<evidence type="ECO:0000313" key="4">
    <source>
        <dbReference type="Proteomes" id="UP000464675"/>
    </source>
</evidence>
<reference evidence="3 4" key="1">
    <citation type="submission" date="2020-01" db="EMBL/GenBank/DDBJ databases">
        <title>The possibility of degradation of plastic by Microbulbifer hydrolyticus IRE-31.</title>
        <authorList>
            <person name="Liu L."/>
        </authorList>
    </citation>
    <scope>NUCLEOTIDE SEQUENCE [LARGE SCALE GENOMIC DNA]</scope>
    <source>
        <strain evidence="3 4">IRE-31</strain>
    </source>
</reference>
<dbReference type="Proteomes" id="UP000563601">
    <property type="component" value="Unassembled WGS sequence"/>
</dbReference>
<protein>
    <submittedName>
        <fullName evidence="2">Uncharacterized protein</fullName>
    </submittedName>
</protein>
<feature type="transmembrane region" description="Helical" evidence="1">
    <location>
        <begin position="22"/>
        <end position="43"/>
    </location>
</feature>
<proteinExistence type="predicted"/>
<name>A0A6P1TD31_9GAMM</name>
<dbReference type="OrthoDB" id="7068382at2"/>
<dbReference type="RefSeq" id="WP_161857943.1">
    <property type="nucleotide sequence ID" value="NZ_CP047491.1"/>
</dbReference>